<keyword evidence="1" id="KW-0067">ATP-binding</keyword>
<dbReference type="EMBL" id="CP080034">
    <property type="protein sequence ID" value="QYC10507.1"/>
    <property type="molecule type" value="Genomic_DNA"/>
</dbReference>
<dbReference type="PANTHER" id="PTHR23407">
    <property type="entry name" value="ATPASE INHIBITOR/5-FORMYLTETRAHYDROFOLATE CYCLO-LIGASE"/>
    <property type="match status" value="1"/>
</dbReference>
<organism evidence="2 3">
    <name type="scientific">Brevundimonas nasdae</name>
    <dbReference type="NCBI Taxonomy" id="172043"/>
    <lineage>
        <taxon>Bacteria</taxon>
        <taxon>Pseudomonadati</taxon>
        <taxon>Pseudomonadota</taxon>
        <taxon>Alphaproteobacteria</taxon>
        <taxon>Caulobacterales</taxon>
        <taxon>Caulobacteraceae</taxon>
        <taxon>Brevundimonas</taxon>
    </lineage>
</organism>
<accession>A0ABX8TGZ2</accession>
<dbReference type="Pfam" id="PF01812">
    <property type="entry name" value="5-FTHF_cyc-lig"/>
    <property type="match status" value="1"/>
</dbReference>
<protein>
    <recommendedName>
        <fullName evidence="1">5-formyltetrahydrofolate cyclo-ligase</fullName>
        <ecNumber evidence="1">6.3.3.2</ecNumber>
    </recommendedName>
</protein>
<gene>
    <name evidence="2" type="ORF">KWG56_00310</name>
</gene>
<evidence type="ECO:0000313" key="3">
    <source>
        <dbReference type="Proteomes" id="UP000824334"/>
    </source>
</evidence>
<sequence length="182" mass="19502">MSLDKHEQRSAMRALRKRLAQVDPSAAGRAADHADRLPDGAFVALYRAMGSELDADALAVALEAAGRHLCLPVVLQRDAPMIFRAWSPGEPLELDAAGCPAPLPLAETVDPDLILTPLLAFDPFGGRLGQGGGYYDRTFAARPDAIRVGFAYAGQAVERLALEDHDVRLHGVLTETGYTAFP</sequence>
<evidence type="ECO:0000256" key="1">
    <source>
        <dbReference type="RuleBase" id="RU361279"/>
    </source>
</evidence>
<dbReference type="EC" id="6.3.3.2" evidence="1"/>
<dbReference type="GO" id="GO:0030272">
    <property type="term" value="F:5-formyltetrahydrofolate cyclo-ligase activity"/>
    <property type="evidence" value="ECO:0007669"/>
    <property type="project" value="UniProtKB-EC"/>
</dbReference>
<dbReference type="RefSeq" id="WP_219353268.1">
    <property type="nucleotide sequence ID" value="NZ_CP080036.1"/>
</dbReference>
<keyword evidence="1" id="KW-0479">Metal-binding</keyword>
<name>A0ABX8TGZ2_9CAUL</name>
<keyword evidence="2" id="KW-0436">Ligase</keyword>
<dbReference type="Proteomes" id="UP000824334">
    <property type="component" value="Chromosome"/>
</dbReference>
<keyword evidence="1" id="KW-0547">Nucleotide-binding</keyword>
<proteinExistence type="inferred from homology"/>
<dbReference type="InterPro" id="IPR002698">
    <property type="entry name" value="FTHF_cligase"/>
</dbReference>
<reference evidence="2 3" key="1">
    <citation type="submission" date="2021-07" db="EMBL/GenBank/DDBJ databases">
        <title>Isolation and characterization of bacteria from a gold mining with a capacity of golden bioaccumulation.</title>
        <authorList>
            <person name="Yang X.J."/>
        </authorList>
    </citation>
    <scope>NUCLEOTIDE SEQUENCE [LARGE SCALE GENOMIC DNA]</scope>
    <source>
        <strain evidence="2 3">Au29</strain>
    </source>
</reference>
<comment type="similarity">
    <text evidence="1">Belongs to the 5-formyltetrahydrofolate cyclo-ligase family.</text>
</comment>
<evidence type="ECO:0000313" key="2">
    <source>
        <dbReference type="EMBL" id="QYC10507.1"/>
    </source>
</evidence>
<keyword evidence="1" id="KW-0460">Magnesium</keyword>
<comment type="cofactor">
    <cofactor evidence="1">
        <name>Mg(2+)</name>
        <dbReference type="ChEBI" id="CHEBI:18420"/>
    </cofactor>
</comment>
<dbReference type="NCBIfam" id="TIGR02727">
    <property type="entry name" value="MTHFS_bact"/>
    <property type="match status" value="1"/>
</dbReference>
<dbReference type="PIRSF" id="PIRSF006806">
    <property type="entry name" value="FTHF_cligase"/>
    <property type="match status" value="1"/>
</dbReference>
<keyword evidence="3" id="KW-1185">Reference proteome</keyword>
<comment type="catalytic activity">
    <reaction evidence="1">
        <text>(6S)-5-formyl-5,6,7,8-tetrahydrofolate + ATP = (6R)-5,10-methenyltetrahydrofolate + ADP + phosphate</text>
        <dbReference type="Rhea" id="RHEA:10488"/>
        <dbReference type="ChEBI" id="CHEBI:30616"/>
        <dbReference type="ChEBI" id="CHEBI:43474"/>
        <dbReference type="ChEBI" id="CHEBI:57455"/>
        <dbReference type="ChEBI" id="CHEBI:57457"/>
        <dbReference type="ChEBI" id="CHEBI:456216"/>
        <dbReference type="EC" id="6.3.3.2"/>
    </reaction>
</comment>
<dbReference type="PANTHER" id="PTHR23407:SF1">
    <property type="entry name" value="5-FORMYLTETRAHYDROFOLATE CYCLO-LIGASE"/>
    <property type="match status" value="1"/>
</dbReference>